<dbReference type="InterPro" id="IPR011010">
    <property type="entry name" value="DNA_brk_join_enz"/>
</dbReference>
<dbReference type="PROSITE" id="PS51898">
    <property type="entry name" value="TYR_RECOMBINASE"/>
    <property type="match status" value="1"/>
</dbReference>
<evidence type="ECO:0000313" key="9">
    <source>
        <dbReference type="Proteomes" id="UP001138768"/>
    </source>
</evidence>
<dbReference type="Pfam" id="PF00589">
    <property type="entry name" value="Phage_integrase"/>
    <property type="match status" value="1"/>
</dbReference>
<sequence length="307" mass="35144">MKEHADFWIARKDFLDNLRYIRGAAVGTCVGYRSDLGLWGQWLTEAERDWRQCTHMQVEQWISWQMRERGVSAHIIARRLSCLSSFYKWAKKHGLSESDPVYLADKPKRSQRMPIWLERDEQARLQRASEDIEDMAESITGRKREQVLQARRRYDCLFGLIQNSGLRISEALAVQVQDVKMVNGVARSVRVIGKGNKERCVPLPLSFGPSLATWISEQPTDDGYIFAKAPGDRPPSARAARLYLRQLVERAEINKPVTPHKLRHTYATRLLESGAQLVYIQALLGHSNIATTQIYTHVADGRMADVV</sequence>
<feature type="domain" description="Core-binding (CB)" evidence="7">
    <location>
        <begin position="1"/>
        <end position="91"/>
    </location>
</feature>
<evidence type="ECO:0000256" key="4">
    <source>
        <dbReference type="ARBA" id="ARBA00023172"/>
    </source>
</evidence>
<dbReference type="InterPro" id="IPR002104">
    <property type="entry name" value="Integrase_catalytic"/>
</dbReference>
<dbReference type="InterPro" id="IPR013762">
    <property type="entry name" value="Integrase-like_cat_sf"/>
</dbReference>
<name>A0A9X0W8X5_9GAMM</name>
<dbReference type="Proteomes" id="UP001138768">
    <property type="component" value="Unassembled WGS sequence"/>
</dbReference>
<dbReference type="GO" id="GO:0015074">
    <property type="term" value="P:DNA integration"/>
    <property type="evidence" value="ECO:0007669"/>
    <property type="project" value="UniProtKB-KW"/>
</dbReference>
<evidence type="ECO:0000256" key="3">
    <source>
        <dbReference type="ARBA" id="ARBA00023125"/>
    </source>
</evidence>
<organism evidence="8 9">
    <name type="scientific">Lamprobacter modestohalophilus</name>
    <dbReference type="NCBI Taxonomy" id="1064514"/>
    <lineage>
        <taxon>Bacteria</taxon>
        <taxon>Pseudomonadati</taxon>
        <taxon>Pseudomonadota</taxon>
        <taxon>Gammaproteobacteria</taxon>
        <taxon>Chromatiales</taxon>
        <taxon>Chromatiaceae</taxon>
        <taxon>Lamprobacter</taxon>
    </lineage>
</organism>
<evidence type="ECO:0000256" key="5">
    <source>
        <dbReference type="PROSITE-ProRule" id="PRU01248"/>
    </source>
</evidence>
<dbReference type="GO" id="GO:0006310">
    <property type="term" value="P:DNA recombination"/>
    <property type="evidence" value="ECO:0007669"/>
    <property type="project" value="UniProtKB-KW"/>
</dbReference>
<evidence type="ECO:0000256" key="2">
    <source>
        <dbReference type="ARBA" id="ARBA00022908"/>
    </source>
</evidence>
<dbReference type="PANTHER" id="PTHR30349:SF41">
    <property type="entry name" value="INTEGRASE_RECOMBINASE PROTEIN MJ0367-RELATED"/>
    <property type="match status" value="1"/>
</dbReference>
<dbReference type="SUPFAM" id="SSF56349">
    <property type="entry name" value="DNA breaking-rejoining enzymes"/>
    <property type="match status" value="1"/>
</dbReference>
<protein>
    <submittedName>
        <fullName evidence="8">Integrase</fullName>
    </submittedName>
</protein>
<dbReference type="Gene3D" id="1.10.150.130">
    <property type="match status" value="1"/>
</dbReference>
<dbReference type="InterPro" id="IPR050090">
    <property type="entry name" value="Tyrosine_recombinase_XerCD"/>
</dbReference>
<keyword evidence="2" id="KW-0229">DNA integration</keyword>
<comment type="caution">
    <text evidence="8">The sequence shown here is derived from an EMBL/GenBank/DDBJ whole genome shotgun (WGS) entry which is preliminary data.</text>
</comment>
<dbReference type="InterPro" id="IPR004107">
    <property type="entry name" value="Integrase_SAM-like_N"/>
</dbReference>
<keyword evidence="3 5" id="KW-0238">DNA-binding</keyword>
<accession>A0A9X0W8X5</accession>
<evidence type="ECO:0000259" key="7">
    <source>
        <dbReference type="PROSITE" id="PS51900"/>
    </source>
</evidence>
<dbReference type="PROSITE" id="PS51900">
    <property type="entry name" value="CB"/>
    <property type="match status" value="1"/>
</dbReference>
<comment type="similarity">
    <text evidence="1">Belongs to the 'phage' integrase family.</text>
</comment>
<dbReference type="RefSeq" id="WP_200241987.1">
    <property type="nucleotide sequence ID" value="NZ_NRRY01000010.1"/>
</dbReference>
<gene>
    <name evidence="8" type="ORF">CKO42_08385</name>
</gene>
<reference evidence="8 9" key="1">
    <citation type="journal article" date="2020" name="Microorganisms">
        <title>Osmotic Adaptation and Compatible Solute Biosynthesis of Phototrophic Bacteria as Revealed from Genome Analyses.</title>
        <authorList>
            <person name="Imhoff J.F."/>
            <person name="Rahn T."/>
            <person name="Kunzel S."/>
            <person name="Keller A."/>
            <person name="Neulinger S.C."/>
        </authorList>
    </citation>
    <scope>NUCLEOTIDE SEQUENCE [LARGE SCALE GENOMIC DNA]</scope>
    <source>
        <strain evidence="8 9">DSM 25653</strain>
    </source>
</reference>
<dbReference type="Pfam" id="PF02899">
    <property type="entry name" value="Phage_int_SAM_1"/>
    <property type="match status" value="1"/>
</dbReference>
<dbReference type="InterPro" id="IPR044068">
    <property type="entry name" value="CB"/>
</dbReference>
<evidence type="ECO:0000313" key="8">
    <source>
        <dbReference type="EMBL" id="MBK1618453.1"/>
    </source>
</evidence>
<dbReference type="PANTHER" id="PTHR30349">
    <property type="entry name" value="PHAGE INTEGRASE-RELATED"/>
    <property type="match status" value="1"/>
</dbReference>
<dbReference type="InterPro" id="IPR010998">
    <property type="entry name" value="Integrase_recombinase_N"/>
</dbReference>
<proteinExistence type="inferred from homology"/>
<dbReference type="Gene3D" id="1.10.443.10">
    <property type="entry name" value="Intergrase catalytic core"/>
    <property type="match status" value="1"/>
</dbReference>
<keyword evidence="9" id="KW-1185">Reference proteome</keyword>
<keyword evidence="4" id="KW-0233">DNA recombination</keyword>
<evidence type="ECO:0000256" key="1">
    <source>
        <dbReference type="ARBA" id="ARBA00008857"/>
    </source>
</evidence>
<evidence type="ECO:0000259" key="6">
    <source>
        <dbReference type="PROSITE" id="PS51898"/>
    </source>
</evidence>
<dbReference type="GO" id="GO:0003677">
    <property type="term" value="F:DNA binding"/>
    <property type="evidence" value="ECO:0007669"/>
    <property type="project" value="UniProtKB-UniRule"/>
</dbReference>
<feature type="domain" description="Tyr recombinase" evidence="6">
    <location>
        <begin position="112"/>
        <end position="307"/>
    </location>
</feature>
<dbReference type="EMBL" id="NRRY01000010">
    <property type="protein sequence ID" value="MBK1618453.1"/>
    <property type="molecule type" value="Genomic_DNA"/>
</dbReference>
<dbReference type="AlphaFoldDB" id="A0A9X0W8X5"/>